<dbReference type="EC" id="1.1.1.133" evidence="3 6"/>
<comment type="function">
    <text evidence="6">Catalyzes the reduction of dTDP-6-deoxy-L-lyxo-4-hexulose to yield dTDP-L-rhamnose.</text>
</comment>
<keyword evidence="6 8" id="KW-0560">Oxidoreductase</keyword>
<dbReference type="InterPro" id="IPR005913">
    <property type="entry name" value="dTDP_dehydrorham_reduct"/>
</dbReference>
<protein>
    <recommendedName>
        <fullName evidence="4 6">dTDP-4-dehydrorhamnose reductase</fullName>
        <ecNumber evidence="3 6">1.1.1.133</ecNumber>
    </recommendedName>
</protein>
<evidence type="ECO:0000259" key="7">
    <source>
        <dbReference type="Pfam" id="PF04321"/>
    </source>
</evidence>
<dbReference type="Gene3D" id="3.20.20.80">
    <property type="entry name" value="Glycosidases"/>
    <property type="match status" value="1"/>
</dbReference>
<dbReference type="PANTHER" id="PTHR10491:SF4">
    <property type="entry name" value="METHIONINE ADENOSYLTRANSFERASE 2 SUBUNIT BETA"/>
    <property type="match status" value="1"/>
</dbReference>
<evidence type="ECO:0000256" key="5">
    <source>
        <dbReference type="ARBA" id="ARBA00048200"/>
    </source>
</evidence>
<evidence type="ECO:0000256" key="3">
    <source>
        <dbReference type="ARBA" id="ARBA00012929"/>
    </source>
</evidence>
<evidence type="ECO:0000256" key="6">
    <source>
        <dbReference type="RuleBase" id="RU364082"/>
    </source>
</evidence>
<evidence type="ECO:0000256" key="1">
    <source>
        <dbReference type="ARBA" id="ARBA00004781"/>
    </source>
</evidence>
<dbReference type="EMBL" id="CADCWF010000204">
    <property type="protein sequence ID" value="CAA9565812.1"/>
    <property type="molecule type" value="Genomic_DNA"/>
</dbReference>
<dbReference type="GO" id="GO:0005975">
    <property type="term" value="P:carbohydrate metabolic process"/>
    <property type="evidence" value="ECO:0007669"/>
    <property type="project" value="InterPro"/>
</dbReference>
<gene>
    <name evidence="8" type="ORF">AVDCRST_MAG59-3019</name>
</gene>
<comment type="catalytic activity">
    <reaction evidence="5">
        <text>dTDP-beta-L-rhamnose + NADP(+) = dTDP-4-dehydro-beta-L-rhamnose + NADPH + H(+)</text>
        <dbReference type="Rhea" id="RHEA:21796"/>
        <dbReference type="ChEBI" id="CHEBI:15378"/>
        <dbReference type="ChEBI" id="CHEBI:57510"/>
        <dbReference type="ChEBI" id="CHEBI:57783"/>
        <dbReference type="ChEBI" id="CHEBI:58349"/>
        <dbReference type="ChEBI" id="CHEBI:62830"/>
        <dbReference type="EC" id="1.1.1.133"/>
    </reaction>
</comment>
<comment type="pathway">
    <text evidence="1 6">Carbohydrate biosynthesis; dTDP-L-rhamnose biosynthesis.</text>
</comment>
<dbReference type="GO" id="GO:0004553">
    <property type="term" value="F:hydrolase activity, hydrolyzing O-glycosyl compounds"/>
    <property type="evidence" value="ECO:0007669"/>
    <property type="project" value="InterPro"/>
</dbReference>
<dbReference type="PANTHER" id="PTHR10491">
    <property type="entry name" value="DTDP-4-DEHYDRORHAMNOSE REDUCTASE"/>
    <property type="match status" value="1"/>
</dbReference>
<evidence type="ECO:0000256" key="2">
    <source>
        <dbReference type="ARBA" id="ARBA00010944"/>
    </source>
</evidence>
<dbReference type="GO" id="GO:0008831">
    <property type="term" value="F:dTDP-4-dehydrorhamnose reductase activity"/>
    <property type="evidence" value="ECO:0007669"/>
    <property type="project" value="UniProtKB-EC"/>
</dbReference>
<dbReference type="InterPro" id="IPR036291">
    <property type="entry name" value="NAD(P)-bd_dom_sf"/>
</dbReference>
<dbReference type="Gene3D" id="3.40.50.720">
    <property type="entry name" value="NAD(P)-binding Rossmann-like Domain"/>
    <property type="match status" value="1"/>
</dbReference>
<evidence type="ECO:0000313" key="8">
    <source>
        <dbReference type="EMBL" id="CAA9565812.1"/>
    </source>
</evidence>
<evidence type="ECO:0000256" key="4">
    <source>
        <dbReference type="ARBA" id="ARBA00017099"/>
    </source>
</evidence>
<comment type="similarity">
    <text evidence="2 6">Belongs to the dTDP-4-dehydrorhamnose reductase family.</text>
</comment>
<proteinExistence type="inferred from homology"/>
<name>A0A6J4V3S6_9BACT</name>
<dbReference type="SUPFAM" id="SSF51445">
    <property type="entry name" value="(Trans)glycosidases"/>
    <property type="match status" value="1"/>
</dbReference>
<dbReference type="InterPro" id="IPR001360">
    <property type="entry name" value="Glyco_hydro_1"/>
</dbReference>
<feature type="domain" description="RmlD-like substrate binding" evidence="7">
    <location>
        <begin position="519"/>
        <end position="660"/>
    </location>
</feature>
<dbReference type="InterPro" id="IPR029903">
    <property type="entry name" value="RmlD-like-bd"/>
</dbReference>
<dbReference type="Pfam" id="PF00232">
    <property type="entry name" value="Glyco_hydro_1"/>
    <property type="match status" value="1"/>
</dbReference>
<accession>A0A6J4V3S6</accession>
<reference evidence="8" key="1">
    <citation type="submission" date="2020-02" db="EMBL/GenBank/DDBJ databases">
        <authorList>
            <person name="Meier V. D."/>
        </authorList>
    </citation>
    <scope>NUCLEOTIDE SEQUENCE</scope>
    <source>
        <strain evidence="8">AVDCRST_MAG59</strain>
    </source>
</reference>
<dbReference type="SUPFAM" id="SSF51735">
    <property type="entry name" value="NAD(P)-binding Rossmann-fold domains"/>
    <property type="match status" value="1"/>
</dbReference>
<dbReference type="AlphaFoldDB" id="A0A6J4V3S6"/>
<dbReference type="InterPro" id="IPR017853">
    <property type="entry name" value="GH"/>
</dbReference>
<sequence length="788" mass="85241">MALPFRPGRADLHLVGRPSPEAAVPPELWGGIECTVNRVGDVWFDQIARSGHADRLDDLDRIAALGIRTLRYPLLWERVAPDGLERAAWRWSDERLGRLRELGIRPIVGLVHHGSGPAGTDLLDPGFAPGLAAFARAAAARYPWVEDWTPVNEPLTTARFAALYGHWYPHARSDRAFIRALVNQCTGVKLAMAAIRETIPEARLVQTEDLGKTWSTPRLAYQADFENERRWLTLDLLCGRVDRTHPLWSHLWWLGLKGEDLHHFVDDPCPPDVIGFNYYLTTERFLDDRLDHYPPDLRGGNGRDEYVDVEAVRVRREGIDGVGPLLREAWARYRRQLAITEAHLGCTREDQIRWLAEVWGEARAVRADGVDLRAVTVWSLLGAYDWHCLLTRCEDHYEPGVFDLRAPFPRPTALAALAAQLAAGQEPDHPLLADPGWWRRPERLLFPPWPPESGAAGAVAPAVATGRTMATAGPDGETRHRRGPGERGAAVAIAGRSAGRPGPGRERWRVRPPRQAQPLLIVGADEPLGRALVVACAARGIRATAVEVTAANGASLSATIDEHLPWAVIDARQRFGAAADGQRERGGRRAVEEVGLLAAACAEQSVTLVAMSSAHVFDGAKGTPYVESDPISPVGPRGHVHAAVEATVADLHPAPLIVRAGEALPSPDGGRHGLGEAPSVVAGGGEDPADLVSVAALPDLAEAMLDLLIDGESGVWHLAHPEPMGRDELVRAEGLVGDLAGEEPSSSLATVADEVGTHTPVSSALLGSERGWVMPSLARALDGIARSA</sequence>
<dbReference type="Pfam" id="PF04321">
    <property type="entry name" value="RmlD_sub_bind"/>
    <property type="match status" value="1"/>
</dbReference>
<organism evidence="8">
    <name type="scientific">uncultured Thermomicrobiales bacterium</name>
    <dbReference type="NCBI Taxonomy" id="1645740"/>
    <lineage>
        <taxon>Bacteria</taxon>
        <taxon>Pseudomonadati</taxon>
        <taxon>Thermomicrobiota</taxon>
        <taxon>Thermomicrobia</taxon>
        <taxon>Thermomicrobiales</taxon>
        <taxon>environmental samples</taxon>
    </lineage>
</organism>
<keyword evidence="6" id="KW-0521">NADP</keyword>